<keyword evidence="4" id="KW-1185">Reference proteome</keyword>
<evidence type="ECO:0000313" key="4">
    <source>
        <dbReference type="Proteomes" id="UP000075880"/>
    </source>
</evidence>
<dbReference type="InterPro" id="IPR043504">
    <property type="entry name" value="Peptidase_S1_PA_chymotrypsin"/>
</dbReference>
<dbReference type="GO" id="GO:0006508">
    <property type="term" value="P:proteolysis"/>
    <property type="evidence" value="ECO:0007669"/>
    <property type="project" value="InterPro"/>
</dbReference>
<evidence type="ECO:0000256" key="1">
    <source>
        <dbReference type="ARBA" id="ARBA00024195"/>
    </source>
</evidence>
<dbReference type="AlphaFoldDB" id="A0AAG5D7T9"/>
<organism evidence="3 4">
    <name type="scientific">Anopheles atroparvus</name>
    <name type="common">European mosquito</name>
    <dbReference type="NCBI Taxonomy" id="41427"/>
    <lineage>
        <taxon>Eukaryota</taxon>
        <taxon>Metazoa</taxon>
        <taxon>Ecdysozoa</taxon>
        <taxon>Arthropoda</taxon>
        <taxon>Hexapoda</taxon>
        <taxon>Insecta</taxon>
        <taxon>Pterygota</taxon>
        <taxon>Neoptera</taxon>
        <taxon>Endopterygota</taxon>
        <taxon>Diptera</taxon>
        <taxon>Nematocera</taxon>
        <taxon>Culicoidea</taxon>
        <taxon>Culicidae</taxon>
        <taxon>Anophelinae</taxon>
        <taxon>Anopheles</taxon>
    </lineage>
</organism>
<evidence type="ECO:0000313" key="3">
    <source>
        <dbReference type="EnsemblMetazoa" id="ENSAATROPP007377"/>
    </source>
</evidence>
<protein>
    <recommendedName>
        <fullName evidence="2">Peptidase S1 domain-containing protein</fullName>
    </recommendedName>
</protein>
<dbReference type="InterPro" id="IPR001254">
    <property type="entry name" value="Trypsin_dom"/>
</dbReference>
<feature type="domain" description="Peptidase S1" evidence="2">
    <location>
        <begin position="19"/>
        <end position="146"/>
    </location>
</feature>
<comment type="similarity">
    <text evidence="1">Belongs to the peptidase S1 family. CLIP subfamily.</text>
</comment>
<reference evidence="3" key="1">
    <citation type="submission" date="2024-04" db="UniProtKB">
        <authorList>
            <consortium name="EnsemblMetazoa"/>
        </authorList>
    </citation>
    <scope>IDENTIFICATION</scope>
    <source>
        <strain evidence="3">EBRO</strain>
    </source>
</reference>
<dbReference type="Pfam" id="PF00089">
    <property type="entry name" value="Trypsin"/>
    <property type="match status" value="1"/>
</dbReference>
<dbReference type="Proteomes" id="UP000075880">
    <property type="component" value="Unassembled WGS sequence"/>
</dbReference>
<dbReference type="Gene3D" id="2.40.10.10">
    <property type="entry name" value="Trypsin-like serine proteases"/>
    <property type="match status" value="2"/>
</dbReference>
<accession>A0AAG5D7T9</accession>
<sequence length="146" mass="16142">WSYFFLKSSSAKWGSDSSARSSSRSNVPVLHVAKIHPEFNIYSVVHGPTLVQITSGVIITRFVQPVCLWILDDDQSQMVGMKRKGTRFGWNEHDEPPDCLSGATLTLAEGIGCPENDRRTDGVVLTHKTYYTGEEQFASSCEGDDG</sequence>
<dbReference type="SUPFAM" id="SSF50494">
    <property type="entry name" value="Trypsin-like serine proteases"/>
    <property type="match status" value="1"/>
</dbReference>
<name>A0AAG5D7T9_ANOAO</name>
<evidence type="ECO:0000259" key="2">
    <source>
        <dbReference type="Pfam" id="PF00089"/>
    </source>
</evidence>
<dbReference type="GO" id="GO:0004252">
    <property type="term" value="F:serine-type endopeptidase activity"/>
    <property type="evidence" value="ECO:0007669"/>
    <property type="project" value="InterPro"/>
</dbReference>
<proteinExistence type="inferred from homology"/>
<dbReference type="InterPro" id="IPR009003">
    <property type="entry name" value="Peptidase_S1_PA"/>
</dbReference>
<dbReference type="EnsemblMetazoa" id="ENSAATROPT008209">
    <property type="protein sequence ID" value="ENSAATROPP007377"/>
    <property type="gene ID" value="ENSAATROPG006683"/>
</dbReference>